<keyword evidence="1" id="KW-0646">Protease inhibitor</keyword>
<organism evidence="6">
    <name type="scientific">Hyalomma excavatum</name>
    <dbReference type="NCBI Taxonomy" id="257692"/>
    <lineage>
        <taxon>Eukaryota</taxon>
        <taxon>Metazoa</taxon>
        <taxon>Ecdysozoa</taxon>
        <taxon>Arthropoda</taxon>
        <taxon>Chelicerata</taxon>
        <taxon>Arachnida</taxon>
        <taxon>Acari</taxon>
        <taxon>Parasitiformes</taxon>
        <taxon>Ixodida</taxon>
        <taxon>Ixodoidea</taxon>
        <taxon>Ixodidae</taxon>
        <taxon>Hyalomminae</taxon>
        <taxon>Hyalomma</taxon>
    </lineage>
</organism>
<dbReference type="PANTHER" id="PTHR10083:SF374">
    <property type="entry name" value="BPTI_KUNITZ INHIBITOR DOMAIN-CONTAINING PROTEIN"/>
    <property type="match status" value="1"/>
</dbReference>
<dbReference type="PANTHER" id="PTHR10083">
    <property type="entry name" value="KUNITZ-TYPE PROTEASE INHIBITOR-RELATED"/>
    <property type="match status" value="1"/>
</dbReference>
<evidence type="ECO:0000256" key="2">
    <source>
        <dbReference type="ARBA" id="ARBA00022900"/>
    </source>
</evidence>
<dbReference type="GO" id="GO:0005615">
    <property type="term" value="C:extracellular space"/>
    <property type="evidence" value="ECO:0007669"/>
    <property type="project" value="TreeGrafter"/>
</dbReference>
<keyword evidence="3" id="KW-1015">Disulfide bond</keyword>
<dbReference type="InterPro" id="IPR002223">
    <property type="entry name" value="Kunitz_BPTI"/>
</dbReference>
<name>A0A131XFG1_9ACAR</name>
<dbReference type="PROSITE" id="PS50279">
    <property type="entry name" value="BPTI_KUNITZ_2"/>
    <property type="match status" value="1"/>
</dbReference>
<keyword evidence="4" id="KW-0732">Signal</keyword>
<evidence type="ECO:0000259" key="5">
    <source>
        <dbReference type="PROSITE" id="PS50279"/>
    </source>
</evidence>
<dbReference type="Pfam" id="PF00014">
    <property type="entry name" value="Kunitz_BPTI"/>
    <property type="match status" value="1"/>
</dbReference>
<evidence type="ECO:0000256" key="4">
    <source>
        <dbReference type="SAM" id="SignalP"/>
    </source>
</evidence>
<feature type="non-terminal residue" evidence="6">
    <location>
        <position position="1"/>
    </location>
</feature>
<keyword evidence="2" id="KW-0722">Serine protease inhibitor</keyword>
<evidence type="ECO:0000313" key="6">
    <source>
        <dbReference type="EMBL" id="JAP64868.1"/>
    </source>
</evidence>
<evidence type="ECO:0000256" key="3">
    <source>
        <dbReference type="ARBA" id="ARBA00023157"/>
    </source>
</evidence>
<dbReference type="SUPFAM" id="SSF57362">
    <property type="entry name" value="BPTI-like"/>
    <property type="match status" value="2"/>
</dbReference>
<protein>
    <submittedName>
        <fullName evidence="6">Putative kunitz-like protease inhibitor</fullName>
    </submittedName>
</protein>
<dbReference type="AlphaFoldDB" id="A0A131XFG1"/>
<dbReference type="InterPro" id="IPR050098">
    <property type="entry name" value="TFPI/VKTCI-like"/>
</dbReference>
<dbReference type="SMART" id="SM00131">
    <property type="entry name" value="KU"/>
    <property type="match status" value="1"/>
</dbReference>
<dbReference type="GO" id="GO:0004867">
    <property type="term" value="F:serine-type endopeptidase inhibitor activity"/>
    <property type="evidence" value="ECO:0007669"/>
    <property type="project" value="UniProtKB-KW"/>
</dbReference>
<feature type="domain" description="BPTI/Kunitz inhibitor" evidence="5">
    <location>
        <begin position="22"/>
        <end position="83"/>
    </location>
</feature>
<dbReference type="InterPro" id="IPR036880">
    <property type="entry name" value="Kunitz_BPTI_sf"/>
</dbReference>
<dbReference type="EMBL" id="GEFH01003713">
    <property type="protein sequence ID" value="JAP64868.1"/>
    <property type="molecule type" value="mRNA"/>
</dbReference>
<sequence length="198" mass="22925">FEHVVFFLVMMHSIETAQEPECARGKRNGNVMWTCYQEKDNRTCYEKSFSYDSRQNKCIQIPYQGCGGNANNFPSLSDCTANCGKGLTSWDYKLMQYMTEKKRVNCTTPFHSSMNDGKILRFHYDSKSKKCRRVQVSNGDGYFPALRHCLAMCNTTEMIPRRCLKPTRNGTRPVKGWTCHFNAQFKTLFCSKPTNLQK</sequence>
<feature type="chain" id="PRO_5007283804" evidence="4">
    <location>
        <begin position="17"/>
        <end position="198"/>
    </location>
</feature>
<evidence type="ECO:0000256" key="1">
    <source>
        <dbReference type="ARBA" id="ARBA00022690"/>
    </source>
</evidence>
<reference evidence="6" key="1">
    <citation type="journal article" date="2017" name="Ticks Tick Borne Dis.">
        <title>An insight into the sialome of Hyalomma excavatum.</title>
        <authorList>
            <person name="Ribeiro J.M."/>
            <person name="Slovak M."/>
            <person name="Francischetti I.M."/>
        </authorList>
    </citation>
    <scope>NUCLEOTIDE SEQUENCE</scope>
    <source>
        <strain evidence="6">Samish</strain>
        <tissue evidence="6">Salivary glands</tissue>
    </source>
</reference>
<dbReference type="CDD" id="cd00109">
    <property type="entry name" value="Kunitz-type"/>
    <property type="match status" value="1"/>
</dbReference>
<feature type="signal peptide" evidence="4">
    <location>
        <begin position="1"/>
        <end position="16"/>
    </location>
</feature>
<accession>A0A131XFG1</accession>
<proteinExistence type="evidence at transcript level"/>
<dbReference type="Gene3D" id="4.10.410.10">
    <property type="entry name" value="Pancreatic trypsin inhibitor Kunitz domain"/>
    <property type="match status" value="2"/>
</dbReference>